<evidence type="ECO:0000313" key="3">
    <source>
        <dbReference type="Proteomes" id="UP000708208"/>
    </source>
</evidence>
<accession>A0A8J2PJ40</accession>
<organism evidence="2 3">
    <name type="scientific">Allacma fusca</name>
    <dbReference type="NCBI Taxonomy" id="39272"/>
    <lineage>
        <taxon>Eukaryota</taxon>
        <taxon>Metazoa</taxon>
        <taxon>Ecdysozoa</taxon>
        <taxon>Arthropoda</taxon>
        <taxon>Hexapoda</taxon>
        <taxon>Collembola</taxon>
        <taxon>Symphypleona</taxon>
        <taxon>Sminthuridae</taxon>
        <taxon>Allacma</taxon>
    </lineage>
</organism>
<sequence length="896" mass="99514">MEAKQTEGQGVSPDTLVSLASSNFDAINSLEASNNTSDPEVIPAANVKALSDGKIQESKVLQSETTEQAVVPDIEAVTIPGTSDKIKEPKVPQSETSEEAVVSSNEDVETLPPSDKSEETNVPRSEIQVQDVVSGAEDIEKPPSNSKTEESKQDQPQVVDQTSVNLLEHVDNNDKMSTEDIPTDGEVHLAATRYKNLLPAETAPHDEIALPISGGKTEGTGASAITEYSKYIGGSSEDQQLKEPETTVGKFDPSDQINKSFEEAVTLGLGHYKIIMNEFVDSKKLYKTSDIIQYQQQARGAILEAFTTTFSPDSLNAMDPIIFYSYKNKLNECLCSPELTFTFLARYDHSTNTILKDLTKCTLEAEKVYDEEMEGFEPAQKSKTEIKERHILARQKAMEKFKELKPLYVDAAACSKEIEWKLQENLQDLSEEFAVLDPSSEQTNVEHELLQPAQNATQEINLGAFLDKESIYVNTIEADGATISEFCKLSLVDFNVPLADGAPAPGSTFNIYHLITENTPTNYQGISSSRSSDDIIKSFFCKLYSKIQTSWKNIDGKNDNNFQINLVITSAFPFTSYQKKRIKSSSLHYFRTTRVISSTTAIAVKYFFDTANGLDPRPLPIEQVPGTETVERIIVVHPVEESFTMAVVELKSGLIESKGCFGSLNYDAFNTTEFFKSHSNVFSMNTADNSIDQEKVLKAYKQVQEDLLKFCNIGLEINTVVLAGRESESSLLNALLKQLFENKELPIAKDCHIQGACLIARNISKEHKWLISDNTGGTFRVFVATERGQNSRELSGQGFGHYTVKTNEKLFVTVWEVLNPGKVVEACKYFLRGKPQPPEQLLEVMISSEINEDGVPGIIFDLPNASRGNIIDQHSLQEKKLGWIQSIWAKILGRNY</sequence>
<protein>
    <submittedName>
        <fullName evidence="2">Uncharacterized protein</fullName>
    </submittedName>
</protein>
<evidence type="ECO:0000256" key="1">
    <source>
        <dbReference type="SAM" id="MobiDB-lite"/>
    </source>
</evidence>
<dbReference type="AlphaFoldDB" id="A0A8J2PJ40"/>
<comment type="caution">
    <text evidence="2">The sequence shown here is derived from an EMBL/GenBank/DDBJ whole genome shotgun (WGS) entry which is preliminary data.</text>
</comment>
<keyword evidence="3" id="KW-1185">Reference proteome</keyword>
<proteinExistence type="predicted"/>
<dbReference type="EMBL" id="CAJVCH010531452">
    <property type="protein sequence ID" value="CAG7824039.1"/>
    <property type="molecule type" value="Genomic_DNA"/>
</dbReference>
<evidence type="ECO:0000313" key="2">
    <source>
        <dbReference type="EMBL" id="CAG7824039.1"/>
    </source>
</evidence>
<gene>
    <name evidence="2" type="ORF">AFUS01_LOCUS34219</name>
</gene>
<reference evidence="2" key="1">
    <citation type="submission" date="2021-06" db="EMBL/GenBank/DDBJ databases">
        <authorList>
            <person name="Hodson N. C."/>
            <person name="Mongue J. A."/>
            <person name="Jaron S. K."/>
        </authorList>
    </citation>
    <scope>NUCLEOTIDE SEQUENCE</scope>
</reference>
<name>A0A8J2PJ40_9HEXA</name>
<dbReference type="Proteomes" id="UP000708208">
    <property type="component" value="Unassembled WGS sequence"/>
</dbReference>
<feature type="region of interest" description="Disordered" evidence="1">
    <location>
        <begin position="60"/>
        <end position="159"/>
    </location>
</feature>